<reference evidence="5" key="1">
    <citation type="submission" date="2021-09" db="EMBL/GenBank/DDBJ databases">
        <authorList>
            <consortium name="AG Swart"/>
            <person name="Singh M."/>
            <person name="Singh A."/>
            <person name="Seah K."/>
            <person name="Emmerich C."/>
        </authorList>
    </citation>
    <scope>NUCLEOTIDE SEQUENCE</scope>
    <source>
        <strain evidence="5">ATCC30299</strain>
    </source>
</reference>
<evidence type="ECO:0000313" key="5">
    <source>
        <dbReference type="EMBL" id="CAG9311487.1"/>
    </source>
</evidence>
<feature type="region of interest" description="Disordered" evidence="4">
    <location>
        <begin position="63"/>
        <end position="112"/>
    </location>
</feature>
<dbReference type="InterPro" id="IPR044076">
    <property type="entry name" value="Ribosomal_P2"/>
</dbReference>
<keyword evidence="3" id="KW-0687">Ribonucleoprotein</keyword>
<organism evidence="5 6">
    <name type="scientific">Blepharisma stoltei</name>
    <dbReference type="NCBI Taxonomy" id="1481888"/>
    <lineage>
        <taxon>Eukaryota</taxon>
        <taxon>Sar</taxon>
        <taxon>Alveolata</taxon>
        <taxon>Ciliophora</taxon>
        <taxon>Postciliodesmatophora</taxon>
        <taxon>Heterotrichea</taxon>
        <taxon>Heterotrichida</taxon>
        <taxon>Blepharismidae</taxon>
        <taxon>Blepharisma</taxon>
    </lineage>
</organism>
<dbReference type="GO" id="GO:0022625">
    <property type="term" value="C:cytosolic large ribosomal subunit"/>
    <property type="evidence" value="ECO:0007669"/>
    <property type="project" value="InterPro"/>
</dbReference>
<dbReference type="Pfam" id="PF00428">
    <property type="entry name" value="Ribosomal_60s"/>
    <property type="match status" value="1"/>
</dbReference>
<gene>
    <name evidence="5" type="ORF">BSTOLATCC_MIC3776</name>
</gene>
<feature type="compositionally biased region" description="Basic and acidic residues" evidence="4">
    <location>
        <begin position="81"/>
        <end position="91"/>
    </location>
</feature>
<dbReference type="HAMAP" id="MF_01478">
    <property type="entry name" value="Ribosomal_L12_arch"/>
    <property type="match status" value="1"/>
</dbReference>
<dbReference type="GO" id="GO:0002182">
    <property type="term" value="P:cytoplasmic translational elongation"/>
    <property type="evidence" value="ECO:0007669"/>
    <property type="project" value="InterPro"/>
</dbReference>
<dbReference type="PANTHER" id="PTHR21141">
    <property type="entry name" value="60S ACIDIC RIBOSOMAL PROTEIN FAMILY MEMBER"/>
    <property type="match status" value="1"/>
</dbReference>
<dbReference type="FunFam" id="1.10.10.1410:FF:000002">
    <property type="entry name" value="60S acidic ribosomal protein P2"/>
    <property type="match status" value="1"/>
</dbReference>
<evidence type="ECO:0000313" key="6">
    <source>
        <dbReference type="Proteomes" id="UP001162131"/>
    </source>
</evidence>
<keyword evidence="6" id="KW-1185">Reference proteome</keyword>
<dbReference type="GO" id="GO:0003735">
    <property type="term" value="F:structural constituent of ribosome"/>
    <property type="evidence" value="ECO:0007669"/>
    <property type="project" value="InterPro"/>
</dbReference>
<dbReference type="InterPro" id="IPR038716">
    <property type="entry name" value="P1/P2_N_sf"/>
</dbReference>
<feature type="compositionally biased region" description="Acidic residues" evidence="4">
    <location>
        <begin position="92"/>
        <end position="112"/>
    </location>
</feature>
<comment type="similarity">
    <text evidence="1">Belongs to the eukaryotic ribosomal protein P1/P2 family.</text>
</comment>
<dbReference type="Proteomes" id="UP001162131">
    <property type="component" value="Unassembled WGS sequence"/>
</dbReference>
<protein>
    <recommendedName>
        <fullName evidence="7">60S acidic ribosomal protein P2</fullName>
    </recommendedName>
</protein>
<evidence type="ECO:0008006" key="7">
    <source>
        <dbReference type="Google" id="ProtNLM"/>
    </source>
</evidence>
<dbReference type="CDD" id="cd05833">
    <property type="entry name" value="Ribosomal_P2"/>
    <property type="match status" value="1"/>
</dbReference>
<dbReference type="Gene3D" id="1.10.10.1410">
    <property type="match status" value="1"/>
</dbReference>
<keyword evidence="2" id="KW-0689">Ribosomal protein</keyword>
<evidence type="ECO:0000256" key="2">
    <source>
        <dbReference type="ARBA" id="ARBA00022980"/>
    </source>
</evidence>
<dbReference type="PANTHER" id="PTHR21141:SF5">
    <property type="entry name" value="LARGE RIBOSOMAL SUBUNIT PROTEIN P2"/>
    <property type="match status" value="1"/>
</dbReference>
<feature type="compositionally biased region" description="Low complexity" evidence="4">
    <location>
        <begin position="70"/>
        <end position="80"/>
    </location>
</feature>
<evidence type="ECO:0000256" key="4">
    <source>
        <dbReference type="SAM" id="MobiDB-lite"/>
    </source>
</evidence>
<accession>A0AAU9IDF6</accession>
<comment type="caution">
    <text evidence="5">The sequence shown here is derived from an EMBL/GenBank/DDBJ whole genome shotgun (WGS) entry which is preliminary data.</text>
</comment>
<dbReference type="InterPro" id="IPR027534">
    <property type="entry name" value="Ribosomal_P1/P2"/>
</dbReference>
<sequence>MKYLAAYALAWLSGTTHPTVEKLQAIIEAAGGDFDKSRAEKLIEDLKDKSLEEVVAQGTSKLGSVSLSGAAATTASTTEAAKPKEDTKKEEEKEEKEEDIEGAMDLFGGDEW</sequence>
<proteinExistence type="inferred from homology"/>
<dbReference type="EMBL" id="CAJZBQ010000004">
    <property type="protein sequence ID" value="CAG9311487.1"/>
    <property type="molecule type" value="Genomic_DNA"/>
</dbReference>
<dbReference type="AlphaFoldDB" id="A0AAU9IDF6"/>
<evidence type="ECO:0000256" key="1">
    <source>
        <dbReference type="ARBA" id="ARBA00005436"/>
    </source>
</evidence>
<name>A0AAU9IDF6_9CILI</name>
<evidence type="ECO:0000256" key="3">
    <source>
        <dbReference type="ARBA" id="ARBA00023274"/>
    </source>
</evidence>